<name>A0A2Z3DNT2_9CAUD</name>
<sequence length="62" mass="7502">MDLHKTCSFCNKRKLIANFKRNPVTCLHHSMCHSCILYHETKHTINRLHYYHPTTFKFKVVK</sequence>
<reference evidence="2" key="1">
    <citation type="submission" date="2018-01" db="EMBL/GenBank/DDBJ databases">
        <authorList>
            <person name="van Mierlo J.T."/>
            <person name="Hagens S."/>
            <person name="Witte S."/>
            <person name="Klamert S."/>
            <person name="van de Straat L."/>
        </authorList>
    </citation>
    <scope>NUCLEOTIDE SEQUENCE [LARGE SCALE GENOMIC DNA]</scope>
</reference>
<dbReference type="GeneID" id="77949013"/>
<accession>A0A2Z3DNT2</accession>
<organism evidence="1 2">
    <name type="scientific">Escherichia phage EP335</name>
    <dbReference type="NCBI Taxonomy" id="2070199"/>
    <lineage>
        <taxon>Viruses</taxon>
        <taxon>Duplodnaviria</taxon>
        <taxon>Heunggongvirae</taxon>
        <taxon>Uroviricota</taxon>
        <taxon>Caudoviricetes</taxon>
        <taxon>Mktvariviridae</taxon>
        <taxon>Gordonclarkvirinae</taxon>
        <taxon>Nieuwekanaalvirus</taxon>
        <taxon>Nieuwekanaalvirus EP335</taxon>
    </lineage>
</organism>
<keyword evidence="2" id="KW-1185">Reference proteome</keyword>
<protein>
    <submittedName>
        <fullName evidence="1">Uncharacterized protein</fullName>
    </submittedName>
</protein>
<dbReference type="KEGG" id="vg:77949013"/>
<evidence type="ECO:0000313" key="1">
    <source>
        <dbReference type="EMBL" id="AVZ45141.1"/>
    </source>
</evidence>
<proteinExistence type="predicted"/>
<evidence type="ECO:0000313" key="2">
    <source>
        <dbReference type="Proteomes" id="UP000257884"/>
    </source>
</evidence>
<dbReference type="RefSeq" id="YP_010672726.1">
    <property type="nucleotide sequence ID" value="NC_070979.1"/>
</dbReference>
<dbReference type="Proteomes" id="UP000257884">
    <property type="component" value="Segment"/>
</dbReference>
<dbReference type="EMBL" id="MG748548">
    <property type="protein sequence ID" value="AVZ45141.1"/>
    <property type="molecule type" value="Genomic_DNA"/>
</dbReference>